<dbReference type="RefSeq" id="XP_043173158.1">
    <property type="nucleotide sequence ID" value="XM_043317223.1"/>
</dbReference>
<dbReference type="Proteomes" id="UP000676310">
    <property type="component" value="Unassembled WGS sequence"/>
</dbReference>
<sequence length="124" mass="13694">MASTTTNELCKECQILVSKISCEPGLALIDHHLTLESLEESSKKACGICIELIRSLKDGFASGPDPLTTFFPIRCVADTSSASWQSSFEMTFTSNLRDRVDFSLRFVFEVVEDSESDLVGYTPT</sequence>
<evidence type="ECO:0000313" key="2">
    <source>
        <dbReference type="Proteomes" id="UP000676310"/>
    </source>
</evidence>
<dbReference type="OrthoDB" id="5362512at2759"/>
<dbReference type="AlphaFoldDB" id="A0A8J2I789"/>
<proteinExistence type="predicted"/>
<gene>
    <name evidence="1" type="ORF">ALTATR162_LOCUS9589</name>
</gene>
<dbReference type="EMBL" id="CAJRGZ010000025">
    <property type="protein sequence ID" value="CAG5181092.1"/>
    <property type="molecule type" value="Genomic_DNA"/>
</dbReference>
<name>A0A8J2I789_9PLEO</name>
<protein>
    <submittedName>
        <fullName evidence="1">Uncharacterized protein</fullName>
    </submittedName>
</protein>
<accession>A0A8J2I789</accession>
<evidence type="ECO:0000313" key="1">
    <source>
        <dbReference type="EMBL" id="CAG5181092.1"/>
    </source>
</evidence>
<comment type="caution">
    <text evidence="1">The sequence shown here is derived from an EMBL/GenBank/DDBJ whole genome shotgun (WGS) entry which is preliminary data.</text>
</comment>
<reference evidence="1" key="1">
    <citation type="submission" date="2021-05" db="EMBL/GenBank/DDBJ databases">
        <authorList>
            <person name="Stam R."/>
        </authorList>
    </citation>
    <scope>NUCLEOTIDE SEQUENCE</scope>
    <source>
        <strain evidence="1">CS162</strain>
    </source>
</reference>
<organism evidence="1 2">
    <name type="scientific">Alternaria atra</name>
    <dbReference type="NCBI Taxonomy" id="119953"/>
    <lineage>
        <taxon>Eukaryota</taxon>
        <taxon>Fungi</taxon>
        <taxon>Dikarya</taxon>
        <taxon>Ascomycota</taxon>
        <taxon>Pezizomycotina</taxon>
        <taxon>Dothideomycetes</taxon>
        <taxon>Pleosporomycetidae</taxon>
        <taxon>Pleosporales</taxon>
        <taxon>Pleosporineae</taxon>
        <taxon>Pleosporaceae</taxon>
        <taxon>Alternaria</taxon>
        <taxon>Alternaria sect. Ulocladioides</taxon>
    </lineage>
</organism>
<dbReference type="GeneID" id="67021826"/>
<keyword evidence="2" id="KW-1185">Reference proteome</keyword>